<keyword evidence="11" id="KW-0539">Nucleus</keyword>
<dbReference type="FunFam" id="3.30.710.10:FF:000091">
    <property type="entry name" value="Lola, isoform F"/>
    <property type="match status" value="1"/>
</dbReference>
<keyword evidence="3" id="KW-0479">Metal-binding</keyword>
<dbReference type="Pfam" id="PF00651">
    <property type="entry name" value="BTB"/>
    <property type="match status" value="1"/>
</dbReference>
<accession>A0AAN9VSK4</accession>
<dbReference type="InterPro" id="IPR011333">
    <property type="entry name" value="SKP1/BTB/POZ_sf"/>
</dbReference>
<dbReference type="FunFam" id="3.30.160.60:FF:000100">
    <property type="entry name" value="Zinc finger 45-like"/>
    <property type="match status" value="1"/>
</dbReference>
<name>A0AAN9VSK4_9ORTH</name>
<dbReference type="SUPFAM" id="SSF54695">
    <property type="entry name" value="POZ domain"/>
    <property type="match status" value="1"/>
</dbReference>
<dbReference type="Gene3D" id="3.30.710.10">
    <property type="entry name" value="Potassium Channel Kv1.1, Chain A"/>
    <property type="match status" value="1"/>
</dbReference>
<organism evidence="17 18">
    <name type="scientific">Gryllus longicercus</name>
    <dbReference type="NCBI Taxonomy" id="2509291"/>
    <lineage>
        <taxon>Eukaryota</taxon>
        <taxon>Metazoa</taxon>
        <taxon>Ecdysozoa</taxon>
        <taxon>Arthropoda</taxon>
        <taxon>Hexapoda</taxon>
        <taxon>Insecta</taxon>
        <taxon>Pterygota</taxon>
        <taxon>Neoptera</taxon>
        <taxon>Polyneoptera</taxon>
        <taxon>Orthoptera</taxon>
        <taxon>Ensifera</taxon>
        <taxon>Gryllidea</taxon>
        <taxon>Grylloidea</taxon>
        <taxon>Gryllidae</taxon>
        <taxon>Gryllinae</taxon>
        <taxon>Gryllus</taxon>
    </lineage>
</organism>
<sequence>MFPCVPFLKHTTIQLWTHRYLAADTPLLARKAFGLFAAGVYGIFWEFILLVIWKKEVVGEMASEQQFCLRWNNHQSTLVAVFDTLLESGTLVDCTLAAEGQYLKAHKVVLSACSPYFELLLSQHNEKHPIVILKDVKFQELKAMMDYMYRGEVNISQDQLGALLKAAESLQIKGLSDSGGGNERETSDRRHSRKEVAPQPPQARSPPLPHSTGLTIEHRRSAQQAAPPVVELPEDSPPGTGPHIGGSREGSVSPIPRKRKRHRRRSSTGEEGAQGLLPMTDSHDQTSSSCELPPQSQPAPAANIPAIISPVVPTPSAISRAASDPLSIGPEEQTEPELKRSSLPSSQPNISAEVLPPDPEPVQKLEPPSEILLEPKSEYLDDTMNEDSVENLTTLDDVDDMDDARPGPSHGGEGSSNQGSGFAPWHVRATERTTDEVFMAAQEAVGAHRDSQEAWPPPFCGAAPSFCTFAPRTELLPAPLALAPTTSTSARSLSCPRCDRKYSVTYTLDRHMRYECGVEKQFACEVCLKRFSRSDVLRAHQRNAGHLVFKTEIASDLLALVPQHLWRTQVTSALTVAESTSTVAGWPGICKIVGRLLGGPAVPSVTYQPSARRFCISISFSLK</sequence>
<dbReference type="GO" id="GO:0008270">
    <property type="term" value="F:zinc ion binding"/>
    <property type="evidence" value="ECO:0007669"/>
    <property type="project" value="UniProtKB-KW"/>
</dbReference>
<comment type="caution">
    <text evidence="17">The sequence shown here is derived from an EMBL/GenBank/DDBJ whole genome shotgun (WGS) entry which is preliminary data.</text>
</comment>
<dbReference type="GO" id="GO:0007464">
    <property type="term" value="P:R3/R4 cell fate commitment"/>
    <property type="evidence" value="ECO:0007669"/>
    <property type="project" value="UniProtKB-ARBA"/>
</dbReference>
<evidence type="ECO:0000256" key="7">
    <source>
        <dbReference type="ARBA" id="ARBA00022833"/>
    </source>
</evidence>
<dbReference type="AlphaFoldDB" id="A0AAN9VSK4"/>
<dbReference type="GO" id="GO:0045476">
    <property type="term" value="P:nurse cell apoptotic process"/>
    <property type="evidence" value="ECO:0007669"/>
    <property type="project" value="UniProtKB-ARBA"/>
</dbReference>
<keyword evidence="4" id="KW-0677">Repeat</keyword>
<dbReference type="Gene3D" id="3.30.160.60">
    <property type="entry name" value="Classic Zinc Finger"/>
    <property type="match status" value="1"/>
</dbReference>
<feature type="domain" description="BTB" evidence="15">
    <location>
        <begin position="92"/>
        <end position="157"/>
    </location>
</feature>
<evidence type="ECO:0000256" key="4">
    <source>
        <dbReference type="ARBA" id="ARBA00022737"/>
    </source>
</evidence>
<dbReference type="GO" id="GO:0045467">
    <property type="term" value="P:R7 cell development"/>
    <property type="evidence" value="ECO:0007669"/>
    <property type="project" value="UniProtKB-ARBA"/>
</dbReference>
<dbReference type="PROSITE" id="PS00028">
    <property type="entry name" value="ZINC_FINGER_C2H2_1"/>
    <property type="match status" value="1"/>
</dbReference>
<dbReference type="Proteomes" id="UP001378592">
    <property type="component" value="Unassembled WGS sequence"/>
</dbReference>
<reference evidence="17 18" key="1">
    <citation type="submission" date="2024-03" db="EMBL/GenBank/DDBJ databases">
        <title>The genome assembly and annotation of the cricket Gryllus longicercus Weissman &amp; Gray.</title>
        <authorList>
            <person name="Szrajer S."/>
            <person name="Gray D."/>
            <person name="Ylla G."/>
        </authorList>
    </citation>
    <scope>NUCLEOTIDE SEQUENCE [LARGE SCALE GENOMIC DNA]</scope>
    <source>
        <strain evidence="17">DAG 2021-001</strain>
        <tissue evidence="17">Whole body minus gut</tissue>
    </source>
</reference>
<dbReference type="GO" id="GO:0008406">
    <property type="term" value="P:gonad development"/>
    <property type="evidence" value="ECO:0007669"/>
    <property type="project" value="UniProtKB-ARBA"/>
</dbReference>
<dbReference type="PANTHER" id="PTHR23110:SF111">
    <property type="entry name" value="LONGITUDINALS LACKING PROTEIN, ISOFORMS F_I_K_T"/>
    <property type="match status" value="1"/>
</dbReference>
<dbReference type="InterPro" id="IPR013087">
    <property type="entry name" value="Znf_C2H2_type"/>
</dbReference>
<keyword evidence="9" id="KW-0805">Transcription regulation</keyword>
<evidence type="ECO:0000259" key="16">
    <source>
        <dbReference type="PROSITE" id="PS50157"/>
    </source>
</evidence>
<dbReference type="InterPro" id="IPR051095">
    <property type="entry name" value="Dros_DevTransReg"/>
</dbReference>
<evidence type="ECO:0000256" key="5">
    <source>
        <dbReference type="ARBA" id="ARBA00022771"/>
    </source>
</evidence>
<dbReference type="GO" id="GO:0035167">
    <property type="term" value="P:larval lymph gland hemopoiesis"/>
    <property type="evidence" value="ECO:0007669"/>
    <property type="project" value="UniProtKB-ARBA"/>
</dbReference>
<evidence type="ECO:0000256" key="1">
    <source>
        <dbReference type="ARBA" id="ARBA00004123"/>
    </source>
</evidence>
<dbReference type="SMART" id="SM00355">
    <property type="entry name" value="ZnF_C2H2"/>
    <property type="match status" value="2"/>
</dbReference>
<evidence type="ECO:0000313" key="18">
    <source>
        <dbReference type="Proteomes" id="UP001378592"/>
    </source>
</evidence>
<keyword evidence="5 13" id="KW-0863">Zinc-finger</keyword>
<dbReference type="PROSITE" id="PS50097">
    <property type="entry name" value="BTB"/>
    <property type="match status" value="1"/>
</dbReference>
<evidence type="ECO:0000313" key="17">
    <source>
        <dbReference type="EMBL" id="KAK7868881.1"/>
    </source>
</evidence>
<evidence type="ECO:0000256" key="6">
    <source>
        <dbReference type="ARBA" id="ARBA00022782"/>
    </source>
</evidence>
<keyword evidence="2" id="KW-0217">Developmental protein</keyword>
<evidence type="ECO:0000259" key="15">
    <source>
        <dbReference type="PROSITE" id="PS50097"/>
    </source>
</evidence>
<dbReference type="PROSITE" id="PS50157">
    <property type="entry name" value="ZINC_FINGER_C2H2_2"/>
    <property type="match status" value="1"/>
</dbReference>
<dbReference type="Pfam" id="PF00096">
    <property type="entry name" value="zf-C2H2"/>
    <property type="match status" value="1"/>
</dbReference>
<evidence type="ECO:0000256" key="13">
    <source>
        <dbReference type="PROSITE-ProRule" id="PRU00042"/>
    </source>
</evidence>
<keyword evidence="8" id="KW-0524">Neurogenesis</keyword>
<evidence type="ECO:0000256" key="12">
    <source>
        <dbReference type="ARBA" id="ARBA00037382"/>
    </source>
</evidence>
<dbReference type="SMART" id="SM00225">
    <property type="entry name" value="BTB"/>
    <property type="match status" value="1"/>
</dbReference>
<evidence type="ECO:0000256" key="9">
    <source>
        <dbReference type="ARBA" id="ARBA00023015"/>
    </source>
</evidence>
<evidence type="ECO:0000256" key="11">
    <source>
        <dbReference type="ARBA" id="ARBA00023242"/>
    </source>
</evidence>
<evidence type="ECO:0008006" key="19">
    <source>
        <dbReference type="Google" id="ProtNLM"/>
    </source>
</evidence>
<dbReference type="InterPro" id="IPR036236">
    <property type="entry name" value="Znf_C2H2_sf"/>
</dbReference>
<dbReference type="EMBL" id="JAZDUA010000085">
    <property type="protein sequence ID" value="KAK7868881.1"/>
    <property type="molecule type" value="Genomic_DNA"/>
</dbReference>
<evidence type="ECO:0000256" key="3">
    <source>
        <dbReference type="ARBA" id="ARBA00022723"/>
    </source>
</evidence>
<keyword evidence="7" id="KW-0862">Zinc</keyword>
<proteinExistence type="predicted"/>
<dbReference type="GO" id="GO:0048813">
    <property type="term" value="P:dendrite morphogenesis"/>
    <property type="evidence" value="ECO:0007669"/>
    <property type="project" value="UniProtKB-ARBA"/>
</dbReference>
<dbReference type="PANTHER" id="PTHR23110">
    <property type="entry name" value="BTB DOMAIN TRANSCRIPTION FACTOR"/>
    <property type="match status" value="1"/>
</dbReference>
<keyword evidence="18" id="KW-1185">Reference proteome</keyword>
<feature type="region of interest" description="Disordered" evidence="14">
    <location>
        <begin position="393"/>
        <end position="423"/>
    </location>
</feature>
<feature type="region of interest" description="Disordered" evidence="14">
    <location>
        <begin position="174"/>
        <end position="370"/>
    </location>
</feature>
<evidence type="ECO:0000256" key="10">
    <source>
        <dbReference type="ARBA" id="ARBA00023163"/>
    </source>
</evidence>
<feature type="compositionally biased region" description="Low complexity" evidence="14">
    <location>
        <begin position="298"/>
        <end position="311"/>
    </location>
</feature>
<gene>
    <name evidence="17" type="ORF">R5R35_014202</name>
</gene>
<dbReference type="GO" id="GO:0007526">
    <property type="term" value="P:larval somatic muscle development"/>
    <property type="evidence" value="ECO:0007669"/>
    <property type="project" value="UniProtKB-ARBA"/>
</dbReference>
<evidence type="ECO:0000256" key="8">
    <source>
        <dbReference type="ARBA" id="ARBA00022902"/>
    </source>
</evidence>
<dbReference type="SUPFAM" id="SSF57667">
    <property type="entry name" value="beta-beta-alpha zinc fingers"/>
    <property type="match status" value="1"/>
</dbReference>
<evidence type="ECO:0000256" key="14">
    <source>
        <dbReference type="SAM" id="MobiDB-lite"/>
    </source>
</evidence>
<evidence type="ECO:0000256" key="2">
    <source>
        <dbReference type="ARBA" id="ARBA00022473"/>
    </source>
</evidence>
<feature type="compositionally biased region" description="Pro residues" evidence="14">
    <location>
        <begin position="198"/>
        <end position="209"/>
    </location>
</feature>
<dbReference type="GO" id="GO:0006357">
    <property type="term" value="P:regulation of transcription by RNA polymerase II"/>
    <property type="evidence" value="ECO:0007669"/>
    <property type="project" value="TreeGrafter"/>
</dbReference>
<comment type="function">
    <text evidence="12">Putative transcription factor required for axon growth and guidance in the central and peripheral nervous systems. Repels CNS axons away from the midline by promoting the expression of the midline repellent sli and its receptor robo.</text>
</comment>
<keyword evidence="6" id="KW-0221">Differentiation</keyword>
<dbReference type="InterPro" id="IPR000210">
    <property type="entry name" value="BTB/POZ_dom"/>
</dbReference>
<comment type="subcellular location">
    <subcellularLocation>
        <location evidence="1">Nucleus</location>
    </subcellularLocation>
</comment>
<feature type="compositionally biased region" description="Basic residues" evidence="14">
    <location>
        <begin position="256"/>
        <end position="266"/>
    </location>
</feature>
<keyword evidence="10" id="KW-0804">Transcription</keyword>
<feature type="domain" description="C2H2-type" evidence="16">
    <location>
        <begin position="522"/>
        <end position="551"/>
    </location>
</feature>
<dbReference type="GO" id="GO:0016199">
    <property type="term" value="P:axon midline choice point recognition"/>
    <property type="evidence" value="ECO:0007669"/>
    <property type="project" value="UniProtKB-ARBA"/>
</dbReference>
<protein>
    <recommendedName>
        <fullName evidence="19">Longitudinals lacking protein</fullName>
    </recommendedName>
</protein>
<dbReference type="CDD" id="cd18315">
    <property type="entry name" value="BTB_POZ_BAB-like"/>
    <property type="match status" value="1"/>
</dbReference>
<dbReference type="GO" id="GO:0005634">
    <property type="term" value="C:nucleus"/>
    <property type="evidence" value="ECO:0007669"/>
    <property type="project" value="UniProtKB-SubCell"/>
</dbReference>